<dbReference type="Proteomes" id="UP000241818">
    <property type="component" value="Unassembled WGS sequence"/>
</dbReference>
<dbReference type="InParanoid" id="A0A2T3B821"/>
<dbReference type="InterPro" id="IPR048333">
    <property type="entry name" value="HA2_WH"/>
</dbReference>
<evidence type="ECO:0000313" key="10">
    <source>
        <dbReference type="Proteomes" id="UP000241818"/>
    </source>
</evidence>
<evidence type="ECO:0000259" key="8">
    <source>
        <dbReference type="PROSITE" id="PS51194"/>
    </source>
</evidence>
<dbReference type="GO" id="GO:0045943">
    <property type="term" value="P:positive regulation of transcription by RNA polymerase I"/>
    <property type="evidence" value="ECO:0007669"/>
    <property type="project" value="TreeGrafter"/>
</dbReference>
<dbReference type="GO" id="GO:1990904">
    <property type="term" value="C:ribonucleoprotein complex"/>
    <property type="evidence" value="ECO:0007669"/>
    <property type="project" value="UniProtKB-ARBA"/>
</dbReference>
<comment type="catalytic activity">
    <reaction evidence="6">
        <text>ATP + H2O = ADP + phosphate + H(+)</text>
        <dbReference type="Rhea" id="RHEA:13065"/>
        <dbReference type="ChEBI" id="CHEBI:15377"/>
        <dbReference type="ChEBI" id="CHEBI:15378"/>
        <dbReference type="ChEBI" id="CHEBI:30616"/>
        <dbReference type="ChEBI" id="CHEBI:43474"/>
        <dbReference type="ChEBI" id="CHEBI:456216"/>
        <dbReference type="EC" id="3.6.4.13"/>
    </reaction>
</comment>
<dbReference type="PROSITE" id="PS00690">
    <property type="entry name" value="DEAH_ATP_HELICASE"/>
    <property type="match status" value="1"/>
</dbReference>
<dbReference type="CDD" id="cd18791">
    <property type="entry name" value="SF2_C_RHA"/>
    <property type="match status" value="1"/>
</dbReference>
<evidence type="ECO:0000256" key="4">
    <source>
        <dbReference type="ARBA" id="ARBA00022806"/>
    </source>
</evidence>
<dbReference type="Pfam" id="PF07717">
    <property type="entry name" value="OB_NTP_bind"/>
    <property type="match status" value="1"/>
</dbReference>
<dbReference type="InterPro" id="IPR014001">
    <property type="entry name" value="Helicase_ATP-bd"/>
</dbReference>
<dbReference type="EMBL" id="KZ679008">
    <property type="protein sequence ID" value="PSS23024.1"/>
    <property type="molecule type" value="Genomic_DNA"/>
</dbReference>
<keyword evidence="3" id="KW-0378">Hydrolase</keyword>
<dbReference type="GeneID" id="36578152"/>
<accession>A0A2T3B821</accession>
<keyword evidence="4" id="KW-0347">Helicase</keyword>
<dbReference type="InterPro" id="IPR011709">
    <property type="entry name" value="DEAD-box_helicase_OB_fold"/>
</dbReference>
<dbReference type="GO" id="GO:0003725">
    <property type="term" value="F:double-stranded RNA binding"/>
    <property type="evidence" value="ECO:0007669"/>
    <property type="project" value="TreeGrafter"/>
</dbReference>
<organism evidence="9 10">
    <name type="scientific">Amorphotheca resinae ATCC 22711</name>
    <dbReference type="NCBI Taxonomy" id="857342"/>
    <lineage>
        <taxon>Eukaryota</taxon>
        <taxon>Fungi</taxon>
        <taxon>Dikarya</taxon>
        <taxon>Ascomycota</taxon>
        <taxon>Pezizomycotina</taxon>
        <taxon>Leotiomycetes</taxon>
        <taxon>Helotiales</taxon>
        <taxon>Amorphothecaceae</taxon>
        <taxon>Amorphotheca</taxon>
    </lineage>
</organism>
<dbReference type="FunCoup" id="A0A2T3B821">
    <property type="interactions" value="182"/>
</dbReference>
<dbReference type="Gene3D" id="3.40.50.300">
    <property type="entry name" value="P-loop containing nucleotide triphosphate hydrolases"/>
    <property type="match status" value="2"/>
</dbReference>
<protein>
    <recommendedName>
        <fullName evidence="1">RNA helicase</fullName>
        <ecNumber evidence="1">3.6.4.13</ecNumber>
    </recommendedName>
</protein>
<dbReference type="GO" id="GO:0005730">
    <property type="term" value="C:nucleolus"/>
    <property type="evidence" value="ECO:0007669"/>
    <property type="project" value="TreeGrafter"/>
</dbReference>
<dbReference type="GO" id="GO:0003724">
    <property type="term" value="F:RNA helicase activity"/>
    <property type="evidence" value="ECO:0007669"/>
    <property type="project" value="UniProtKB-EC"/>
</dbReference>
<keyword evidence="10" id="KW-1185">Reference proteome</keyword>
<dbReference type="RefSeq" id="XP_024723070.1">
    <property type="nucleotide sequence ID" value="XM_024870071.1"/>
</dbReference>
<evidence type="ECO:0000256" key="1">
    <source>
        <dbReference type="ARBA" id="ARBA00012552"/>
    </source>
</evidence>
<keyword evidence="2" id="KW-0547">Nucleotide-binding</keyword>
<name>A0A2T3B821_AMORE</name>
<evidence type="ECO:0000313" key="9">
    <source>
        <dbReference type="EMBL" id="PSS23024.1"/>
    </source>
</evidence>
<dbReference type="Pfam" id="PF21010">
    <property type="entry name" value="HA2_C"/>
    <property type="match status" value="1"/>
</dbReference>
<dbReference type="FunFam" id="3.40.50.300:FF:000145">
    <property type="entry name" value="probable ATP-dependent RNA helicase DHX40"/>
    <property type="match status" value="1"/>
</dbReference>
<evidence type="ECO:0000259" key="7">
    <source>
        <dbReference type="PROSITE" id="PS51192"/>
    </source>
</evidence>
<dbReference type="Pfam" id="PF00270">
    <property type="entry name" value="DEAD"/>
    <property type="match status" value="1"/>
</dbReference>
<dbReference type="OrthoDB" id="10253254at2759"/>
<dbReference type="GO" id="GO:0016787">
    <property type="term" value="F:hydrolase activity"/>
    <property type="evidence" value="ECO:0007669"/>
    <property type="project" value="UniProtKB-KW"/>
</dbReference>
<dbReference type="EC" id="3.6.4.13" evidence="1"/>
<dbReference type="PANTHER" id="PTHR18934:SF118">
    <property type="entry name" value="ATP-DEPENDENT RNA HELICASE DHX33"/>
    <property type="match status" value="1"/>
</dbReference>
<evidence type="ECO:0000256" key="5">
    <source>
        <dbReference type="ARBA" id="ARBA00022840"/>
    </source>
</evidence>
<dbReference type="SMART" id="SM00490">
    <property type="entry name" value="HELICc"/>
    <property type="match status" value="1"/>
</dbReference>
<dbReference type="SMART" id="SM00487">
    <property type="entry name" value="DEXDc"/>
    <property type="match status" value="1"/>
</dbReference>
<dbReference type="InterPro" id="IPR027417">
    <property type="entry name" value="P-loop_NTPase"/>
</dbReference>
<dbReference type="InterPro" id="IPR002464">
    <property type="entry name" value="DNA/RNA_helicase_DEAH_CS"/>
</dbReference>
<sequence>MKKAKELEKLRKELPIWQHKPDIRWALRHNDVLLLNGETGSGKSTQTPQFLITEPWFKKQTVKIKNKEGREEDVSVGGVIAVTEPRRVAAITLAKRVAAEMGSPLAKGIESGQVGYSVRFDSIIPKGMKIKYLTEGMLLQEMLRDPHLRQYSAIVIDEIHERSIDVDLVAGFLRQLVHGDKKGRGGVPLKVVVMSATLDLGGLEAFFSNLETRSKYEPVAVVYVKGRQHKVRVYYDVKPSTDYLQNMLQTILKLHTTEPLPGDILAFLTGQEEIETLQGQLEHYAGILAKTVPRMKVMPLYGALPAQAQQDAFEKVKEPFTRKIVLATNIAETSVTVSGVHFVVDCGKSKVKQYRSRLGMESLLSKPISKVSAIQRAGRAGRETEGKCYRIYTEEDFAKLEADEKPEILRSDVIEAVLKMKARGVDDVLNFPLMDSPDIRAMEIALLQLHVMGALDEEGKLTDTGKKMATYPLPAAYGRVIIAAAESDCLLEAIDIISCLTSDSEIFLQPKSEEDQETTETLRAAIKNPRGDILTYLTTMQHYAAENTDRNDWCAKRLISIRAMKMAMMIRKQLRQTCFQQKLLKEMPPPDPQPFEEISFAKGETILKTFLKAFATRTAVLGAGGYLTTQGRNEIVIHPSSVLYGRKVEAIMFLDNVYTAKNYAKKVSAIQANWIVEALEM</sequence>
<dbReference type="PROSITE" id="PS51192">
    <property type="entry name" value="HELICASE_ATP_BIND_1"/>
    <property type="match status" value="1"/>
</dbReference>
<dbReference type="SMART" id="SM00847">
    <property type="entry name" value="HA2"/>
    <property type="match status" value="1"/>
</dbReference>
<evidence type="ECO:0000256" key="2">
    <source>
        <dbReference type="ARBA" id="ARBA00022741"/>
    </source>
</evidence>
<dbReference type="InterPro" id="IPR007502">
    <property type="entry name" value="Helicase-assoc_dom"/>
</dbReference>
<reference evidence="9 10" key="1">
    <citation type="journal article" date="2018" name="New Phytol.">
        <title>Comparative genomics and transcriptomics depict ericoid mycorrhizal fungi as versatile saprotrophs and plant mutualists.</title>
        <authorList>
            <person name="Martino E."/>
            <person name="Morin E."/>
            <person name="Grelet G.A."/>
            <person name="Kuo A."/>
            <person name="Kohler A."/>
            <person name="Daghino S."/>
            <person name="Barry K.W."/>
            <person name="Cichocki N."/>
            <person name="Clum A."/>
            <person name="Dockter R.B."/>
            <person name="Hainaut M."/>
            <person name="Kuo R.C."/>
            <person name="LaButti K."/>
            <person name="Lindahl B.D."/>
            <person name="Lindquist E.A."/>
            <person name="Lipzen A."/>
            <person name="Khouja H.R."/>
            <person name="Magnuson J."/>
            <person name="Murat C."/>
            <person name="Ohm R.A."/>
            <person name="Singer S.W."/>
            <person name="Spatafora J.W."/>
            <person name="Wang M."/>
            <person name="Veneault-Fourrey C."/>
            <person name="Henrissat B."/>
            <person name="Grigoriev I.V."/>
            <person name="Martin F.M."/>
            <person name="Perotto S."/>
        </authorList>
    </citation>
    <scope>NUCLEOTIDE SEQUENCE [LARGE SCALE GENOMIC DNA]</scope>
    <source>
        <strain evidence="9 10">ATCC 22711</strain>
    </source>
</reference>
<dbReference type="AlphaFoldDB" id="A0A2T3B821"/>
<dbReference type="PROSITE" id="PS51194">
    <property type="entry name" value="HELICASE_CTER"/>
    <property type="match status" value="1"/>
</dbReference>
<feature type="domain" description="Helicase ATP-binding" evidence="7">
    <location>
        <begin position="24"/>
        <end position="216"/>
    </location>
</feature>
<dbReference type="InterPro" id="IPR001650">
    <property type="entry name" value="Helicase_C-like"/>
</dbReference>
<dbReference type="SUPFAM" id="SSF52540">
    <property type="entry name" value="P-loop containing nucleoside triphosphate hydrolases"/>
    <property type="match status" value="1"/>
</dbReference>
<evidence type="ECO:0000256" key="3">
    <source>
        <dbReference type="ARBA" id="ARBA00022801"/>
    </source>
</evidence>
<dbReference type="CDD" id="cd17917">
    <property type="entry name" value="DEXHc_RHA-like"/>
    <property type="match status" value="1"/>
</dbReference>
<dbReference type="GO" id="GO:0005524">
    <property type="term" value="F:ATP binding"/>
    <property type="evidence" value="ECO:0007669"/>
    <property type="project" value="UniProtKB-KW"/>
</dbReference>
<feature type="domain" description="Helicase C-terminal" evidence="8">
    <location>
        <begin position="246"/>
        <end position="424"/>
    </location>
</feature>
<dbReference type="InterPro" id="IPR011545">
    <property type="entry name" value="DEAD/DEAH_box_helicase_dom"/>
</dbReference>
<dbReference type="Pfam" id="PF04408">
    <property type="entry name" value="WHD_HA2"/>
    <property type="match status" value="1"/>
</dbReference>
<dbReference type="Gene3D" id="1.20.120.1080">
    <property type="match status" value="1"/>
</dbReference>
<proteinExistence type="predicted"/>
<dbReference type="PANTHER" id="PTHR18934">
    <property type="entry name" value="ATP-DEPENDENT RNA HELICASE"/>
    <property type="match status" value="1"/>
</dbReference>
<gene>
    <name evidence="9" type="ORF">M430DRAFT_97844</name>
</gene>
<keyword evidence="5" id="KW-0067">ATP-binding</keyword>
<dbReference type="STRING" id="857342.A0A2T3B821"/>
<dbReference type="Pfam" id="PF00271">
    <property type="entry name" value="Helicase_C"/>
    <property type="match status" value="1"/>
</dbReference>
<evidence type="ECO:0000256" key="6">
    <source>
        <dbReference type="ARBA" id="ARBA00047984"/>
    </source>
</evidence>